<dbReference type="SUPFAM" id="SSF52129">
    <property type="entry name" value="Caspase-like"/>
    <property type="match status" value="1"/>
</dbReference>
<evidence type="ECO:0000256" key="5">
    <source>
        <dbReference type="ARBA" id="ARBA00022801"/>
    </source>
</evidence>
<feature type="region of interest" description="Disordered" evidence="14">
    <location>
        <begin position="99"/>
        <end position="142"/>
    </location>
</feature>
<keyword evidence="9" id="KW-0694">RNA-binding</keyword>
<dbReference type="InterPro" id="IPR000629">
    <property type="entry name" value="RNA-helicase_DEAD-box_CS"/>
</dbReference>
<evidence type="ECO:0000256" key="7">
    <source>
        <dbReference type="ARBA" id="ARBA00022833"/>
    </source>
</evidence>
<dbReference type="PROSITE" id="PS00039">
    <property type="entry name" value="DEAD_ATP_HELICASE"/>
    <property type="match status" value="1"/>
</dbReference>
<feature type="domain" description="Caspase family p20" evidence="15">
    <location>
        <begin position="1"/>
        <end position="53"/>
    </location>
</feature>
<feature type="compositionally biased region" description="Basic and acidic residues" evidence="14">
    <location>
        <begin position="120"/>
        <end position="131"/>
    </location>
</feature>
<dbReference type="InterPro" id="IPR011545">
    <property type="entry name" value="DEAD/DEAH_box_helicase_dom"/>
</dbReference>
<sequence>MHDCFACVILSHGDEGGLIYATDGSIPVDRIIAPFRGDQCLDLRGKPKLFFIQPRHLDKSDESSNLSDDDYVPYIPVKQRKQQELTSLQRVLGNLAYTEVPEEELDQGNTAEQVEDDPEGMTKKSSDDKHHGPNAQGSLFDRMWELKRKAEERKETERDKKLKEEAKILESVAEKTALKGVAELAKGIQYDKPIQTSWVPPVYIREQSEEKSAEIRKKFRILTEGDDVPAPIRHFSEMCFPKALIDLLKLRGITKPTPIQMQGLPAVLSGRDMIGIAFTGSGKTMVFSIPVILFSMDQEQKIPFIQNEGPYGLVLGPSRELARQTHEVICSLIDGLVKAGFPSIRCCLCIGGMAVKEQADIVKRSGVHILVATPGRLIDLLQRKMINLEVCRYLVLDEADRMIDMGFEEEVRTIFSYFKGQRQTLLFSATMPKKIQNFAKSALVKPVTVNVGRAGAASMNVTQEVEYVKHEAKIPHLLDALQKTPPPVIIFAERKQDVDAIHEYLLLKGVEAVSIHGGKDQDERVSAVTEFRAHHRDVLVATDVASKGLDFPEINHVINYDMPEDIENYVHRIGRTGRGHQRGLATTFINKSVDESTLLDLKHLLIEANQPVPEFLVELASATEVELEMGGEVGCAYCGGLGHRITHCPKLEAMQNKAAINLGRKDFLSSADY</sequence>
<proteinExistence type="inferred from homology"/>
<dbReference type="InterPro" id="IPR001650">
    <property type="entry name" value="Helicase_C-like"/>
</dbReference>
<dbReference type="GO" id="GO:0003724">
    <property type="term" value="F:RNA helicase activity"/>
    <property type="evidence" value="ECO:0007669"/>
    <property type="project" value="UniProtKB-EC"/>
</dbReference>
<evidence type="ECO:0000256" key="2">
    <source>
        <dbReference type="ARBA" id="ARBA00022723"/>
    </source>
</evidence>
<dbReference type="EC" id="3.6.4.13" evidence="1"/>
<comment type="similarity">
    <text evidence="10">Belongs to the DEAD box helicase family. DDX41 subfamily.</text>
</comment>
<evidence type="ECO:0000256" key="1">
    <source>
        <dbReference type="ARBA" id="ARBA00012552"/>
    </source>
</evidence>
<dbReference type="InterPro" id="IPR027417">
    <property type="entry name" value="P-loop_NTPase"/>
</dbReference>
<dbReference type="PROSITE" id="PS50208">
    <property type="entry name" value="CASPASE_P20"/>
    <property type="match status" value="1"/>
</dbReference>
<keyword evidence="5 13" id="KW-0378">Hydrolase</keyword>
<dbReference type="PROSITE" id="PS51195">
    <property type="entry name" value="Q_MOTIF"/>
    <property type="match status" value="1"/>
</dbReference>
<dbReference type="CDD" id="cd18787">
    <property type="entry name" value="SF2_C_DEAD"/>
    <property type="match status" value="1"/>
</dbReference>
<evidence type="ECO:0000259" key="18">
    <source>
        <dbReference type="PROSITE" id="PS51195"/>
    </source>
</evidence>
<dbReference type="Pfam" id="PF00271">
    <property type="entry name" value="Helicase_C"/>
    <property type="match status" value="1"/>
</dbReference>
<evidence type="ECO:0000256" key="6">
    <source>
        <dbReference type="ARBA" id="ARBA00022806"/>
    </source>
</evidence>
<dbReference type="InterPro" id="IPR011600">
    <property type="entry name" value="Pept_C14_caspase"/>
</dbReference>
<dbReference type="CDD" id="cd17951">
    <property type="entry name" value="DEADc_DDX41"/>
    <property type="match status" value="1"/>
</dbReference>
<feature type="domain" description="DEAD-box RNA helicase Q" evidence="18">
    <location>
        <begin position="233"/>
        <end position="261"/>
    </location>
</feature>
<evidence type="ECO:0000256" key="14">
    <source>
        <dbReference type="SAM" id="MobiDB-lite"/>
    </source>
</evidence>
<dbReference type="InterPro" id="IPR044113">
    <property type="entry name" value="DEADc_DDX41"/>
</dbReference>
<evidence type="ECO:0000256" key="9">
    <source>
        <dbReference type="ARBA" id="ARBA00022884"/>
    </source>
</evidence>
<dbReference type="GO" id="GO:0005524">
    <property type="term" value="F:ATP binding"/>
    <property type="evidence" value="ECO:0007669"/>
    <property type="project" value="UniProtKB-KW"/>
</dbReference>
<evidence type="ECO:0000256" key="4">
    <source>
        <dbReference type="ARBA" id="ARBA00022771"/>
    </source>
</evidence>
<comment type="caution">
    <text evidence="19">The sequence shown here is derived from an EMBL/GenBank/DDBJ whole genome shotgun (WGS) entry which is preliminary data.</text>
</comment>
<evidence type="ECO:0000256" key="12">
    <source>
        <dbReference type="PROSITE-ProRule" id="PRU00552"/>
    </source>
</evidence>
<feature type="domain" description="Helicase C-terminal" evidence="17">
    <location>
        <begin position="473"/>
        <end position="620"/>
    </location>
</feature>
<evidence type="ECO:0000256" key="10">
    <source>
        <dbReference type="ARBA" id="ARBA00023594"/>
    </source>
</evidence>
<dbReference type="SUPFAM" id="SSF52540">
    <property type="entry name" value="P-loop containing nucleoside triphosphate hydrolases"/>
    <property type="match status" value="1"/>
</dbReference>
<evidence type="ECO:0000259" key="17">
    <source>
        <dbReference type="PROSITE" id="PS51194"/>
    </source>
</evidence>
<feature type="domain" description="Helicase ATP-binding" evidence="16">
    <location>
        <begin position="264"/>
        <end position="449"/>
    </location>
</feature>
<dbReference type="GO" id="GO:0004197">
    <property type="term" value="F:cysteine-type endopeptidase activity"/>
    <property type="evidence" value="ECO:0007669"/>
    <property type="project" value="InterPro"/>
</dbReference>
<comment type="catalytic activity">
    <reaction evidence="11">
        <text>ATP + H2O = ADP + phosphate + H(+)</text>
        <dbReference type="Rhea" id="RHEA:13065"/>
        <dbReference type="ChEBI" id="CHEBI:15377"/>
        <dbReference type="ChEBI" id="CHEBI:15378"/>
        <dbReference type="ChEBI" id="CHEBI:30616"/>
        <dbReference type="ChEBI" id="CHEBI:43474"/>
        <dbReference type="ChEBI" id="CHEBI:456216"/>
        <dbReference type="EC" id="3.6.4.13"/>
    </reaction>
</comment>
<name>A0A430QQI8_SCHBO</name>
<dbReference type="GO" id="GO:0005737">
    <property type="term" value="C:cytoplasm"/>
    <property type="evidence" value="ECO:0007669"/>
    <property type="project" value="UniProtKB-ARBA"/>
</dbReference>
<dbReference type="AlphaFoldDB" id="A0A430QQI8"/>
<dbReference type="InterPro" id="IPR014001">
    <property type="entry name" value="Helicase_ATP-bd"/>
</dbReference>
<evidence type="ECO:0000256" key="8">
    <source>
        <dbReference type="ARBA" id="ARBA00022840"/>
    </source>
</evidence>
<keyword evidence="8 13" id="KW-0067">ATP-binding</keyword>
<dbReference type="Gene3D" id="3.40.50.1460">
    <property type="match status" value="1"/>
</dbReference>
<dbReference type="GO" id="GO:0005634">
    <property type="term" value="C:nucleus"/>
    <property type="evidence" value="ECO:0007669"/>
    <property type="project" value="UniProtKB-ARBA"/>
</dbReference>
<dbReference type="InterPro" id="IPR014014">
    <property type="entry name" value="RNA_helicase_DEAD_Q_motif"/>
</dbReference>
<dbReference type="PROSITE" id="PS51194">
    <property type="entry name" value="HELICASE_CTER"/>
    <property type="match status" value="1"/>
</dbReference>
<dbReference type="Gene3D" id="3.40.50.300">
    <property type="entry name" value="P-loop containing nucleotide triphosphate hydrolases"/>
    <property type="match status" value="2"/>
</dbReference>
<dbReference type="GO" id="GO:0003723">
    <property type="term" value="F:RNA binding"/>
    <property type="evidence" value="ECO:0007669"/>
    <property type="project" value="UniProtKB-KW"/>
</dbReference>
<keyword evidence="20" id="KW-1185">Reference proteome</keyword>
<dbReference type="PANTHER" id="PTHR47958">
    <property type="entry name" value="ATP-DEPENDENT RNA HELICASE DBP3"/>
    <property type="match status" value="1"/>
</dbReference>
<dbReference type="EMBL" id="QMKO01001471">
    <property type="protein sequence ID" value="RTG89959.1"/>
    <property type="molecule type" value="Genomic_DNA"/>
</dbReference>
<dbReference type="Proteomes" id="UP000290809">
    <property type="component" value="Unassembled WGS sequence"/>
</dbReference>
<reference evidence="19 20" key="1">
    <citation type="journal article" date="2019" name="PLoS Pathog.">
        <title>Genome sequence of the bovine parasite Schistosoma bovis Tanzania.</title>
        <authorList>
            <person name="Oey H."/>
            <person name="Zakrzewski M."/>
            <person name="Gobert G."/>
            <person name="Gravermann K."/>
            <person name="Stoye J."/>
            <person name="Jones M."/>
            <person name="Mcmanus D."/>
            <person name="Krause L."/>
        </authorList>
    </citation>
    <scope>NUCLEOTIDE SEQUENCE [LARGE SCALE GENOMIC DNA]</scope>
    <source>
        <strain evidence="19 20">TAN1997</strain>
    </source>
</reference>
<dbReference type="Pfam" id="PF00656">
    <property type="entry name" value="Peptidase_C14"/>
    <property type="match status" value="1"/>
</dbReference>
<evidence type="ECO:0000256" key="11">
    <source>
        <dbReference type="ARBA" id="ARBA00047984"/>
    </source>
</evidence>
<dbReference type="InterPro" id="IPR029030">
    <property type="entry name" value="Caspase-like_dom_sf"/>
</dbReference>
<accession>A0A430QQI8</accession>
<evidence type="ECO:0000313" key="19">
    <source>
        <dbReference type="EMBL" id="RTG89959.1"/>
    </source>
</evidence>
<keyword evidence="3 13" id="KW-0547">Nucleotide-binding</keyword>
<feature type="short sequence motif" description="Q motif" evidence="12">
    <location>
        <begin position="233"/>
        <end position="261"/>
    </location>
</feature>
<dbReference type="SMART" id="SM00487">
    <property type="entry name" value="DEXDc"/>
    <property type="match status" value="1"/>
</dbReference>
<gene>
    <name evidence="19" type="ORF">DC041_0011861</name>
</gene>
<dbReference type="GO" id="GO:0000398">
    <property type="term" value="P:mRNA splicing, via spliceosome"/>
    <property type="evidence" value="ECO:0007669"/>
    <property type="project" value="InterPro"/>
</dbReference>
<dbReference type="GO" id="GO:0008270">
    <property type="term" value="F:zinc ion binding"/>
    <property type="evidence" value="ECO:0007669"/>
    <property type="project" value="UniProtKB-KW"/>
</dbReference>
<evidence type="ECO:0000313" key="20">
    <source>
        <dbReference type="Proteomes" id="UP000290809"/>
    </source>
</evidence>
<evidence type="ECO:0000256" key="13">
    <source>
        <dbReference type="RuleBase" id="RU000492"/>
    </source>
</evidence>
<protein>
    <recommendedName>
        <fullName evidence="1">RNA helicase</fullName>
        <ecNumber evidence="1">3.6.4.13</ecNumber>
    </recommendedName>
</protein>
<dbReference type="GO" id="GO:0006508">
    <property type="term" value="P:proteolysis"/>
    <property type="evidence" value="ECO:0007669"/>
    <property type="project" value="InterPro"/>
</dbReference>
<keyword evidence="6 13" id="KW-0347">Helicase</keyword>
<evidence type="ECO:0000256" key="3">
    <source>
        <dbReference type="ARBA" id="ARBA00022741"/>
    </source>
</evidence>
<evidence type="ECO:0000259" key="16">
    <source>
        <dbReference type="PROSITE" id="PS51192"/>
    </source>
</evidence>
<dbReference type="SMART" id="SM00490">
    <property type="entry name" value="HELICc"/>
    <property type="match status" value="1"/>
</dbReference>
<dbReference type="FunFam" id="3.40.50.300:FF:000449">
    <property type="entry name" value="Probable ATP-dependent RNA helicase DDX41"/>
    <property type="match status" value="1"/>
</dbReference>
<keyword evidence="2" id="KW-0479">Metal-binding</keyword>
<evidence type="ECO:0000259" key="15">
    <source>
        <dbReference type="PROSITE" id="PS50208"/>
    </source>
</evidence>
<dbReference type="STRING" id="6184.A0A430QQI8"/>
<dbReference type="Pfam" id="PF00270">
    <property type="entry name" value="DEAD"/>
    <property type="match status" value="1"/>
</dbReference>
<keyword evidence="7" id="KW-0862">Zinc</keyword>
<dbReference type="InterPro" id="IPR001309">
    <property type="entry name" value="Pept_C14_p20"/>
</dbReference>
<organism evidence="19 20">
    <name type="scientific">Schistosoma bovis</name>
    <name type="common">Blood fluke</name>
    <dbReference type="NCBI Taxonomy" id="6184"/>
    <lineage>
        <taxon>Eukaryota</taxon>
        <taxon>Metazoa</taxon>
        <taxon>Spiralia</taxon>
        <taxon>Lophotrochozoa</taxon>
        <taxon>Platyhelminthes</taxon>
        <taxon>Trematoda</taxon>
        <taxon>Digenea</taxon>
        <taxon>Strigeidida</taxon>
        <taxon>Schistosomatoidea</taxon>
        <taxon>Schistosomatidae</taxon>
        <taxon>Schistosoma</taxon>
    </lineage>
</organism>
<dbReference type="FunFam" id="3.40.50.300:FF:000657">
    <property type="entry name" value="Probable ATP-dependent RNA helicase DDX41"/>
    <property type="match status" value="1"/>
</dbReference>
<keyword evidence="4" id="KW-0863">Zinc-finger</keyword>
<dbReference type="PROSITE" id="PS51192">
    <property type="entry name" value="HELICASE_ATP_BIND_1"/>
    <property type="match status" value="1"/>
</dbReference>